<reference evidence="7" key="4">
    <citation type="submission" date="2025-09" db="UniProtKB">
        <authorList>
            <consortium name="Ensembl"/>
        </authorList>
    </citation>
    <scope>IDENTIFICATION</scope>
</reference>
<dbReference type="EMBL" id="EAAA01000762">
    <property type="status" value="NOT_ANNOTATED_CDS"/>
    <property type="molecule type" value="Genomic_DNA"/>
</dbReference>
<reference evidence="7" key="3">
    <citation type="submission" date="2025-08" db="UniProtKB">
        <authorList>
            <consortium name="Ensembl"/>
        </authorList>
    </citation>
    <scope>IDENTIFICATION</scope>
</reference>
<dbReference type="InterPro" id="IPR033116">
    <property type="entry name" value="TRYPSIN_SER"/>
</dbReference>
<dbReference type="AlphaFoldDB" id="H2Y099"/>
<evidence type="ECO:0000256" key="2">
    <source>
        <dbReference type="ARBA" id="ARBA00022825"/>
    </source>
</evidence>
<dbReference type="GO" id="GO:0005615">
    <property type="term" value="C:extracellular space"/>
    <property type="evidence" value="ECO:0000318"/>
    <property type="project" value="GO_Central"/>
</dbReference>
<dbReference type="PANTHER" id="PTHR24252:SF7">
    <property type="entry name" value="HYALIN"/>
    <property type="match status" value="1"/>
</dbReference>
<keyword evidence="3" id="KW-1015">Disulfide bond</keyword>
<keyword evidence="5" id="KW-0732">Signal</keyword>
<evidence type="ECO:0000256" key="1">
    <source>
        <dbReference type="ARBA" id="ARBA00022670"/>
    </source>
</evidence>
<evidence type="ECO:0000313" key="8">
    <source>
        <dbReference type="Proteomes" id="UP000008144"/>
    </source>
</evidence>
<dbReference type="InterPro" id="IPR001314">
    <property type="entry name" value="Peptidase_S1A"/>
</dbReference>
<feature type="signal peptide" evidence="5">
    <location>
        <begin position="1"/>
        <end position="20"/>
    </location>
</feature>
<protein>
    <recommendedName>
        <fullName evidence="6">Peptidase S1 domain-containing protein</fullName>
    </recommendedName>
</protein>
<keyword evidence="8" id="KW-1185">Reference proteome</keyword>
<dbReference type="STRING" id="7719.ENSCINP00000035333"/>
<proteinExistence type="predicted"/>
<dbReference type="GO" id="GO:0004252">
    <property type="term" value="F:serine-type endopeptidase activity"/>
    <property type="evidence" value="ECO:0000318"/>
    <property type="project" value="GO_Central"/>
</dbReference>
<dbReference type="Pfam" id="PF00089">
    <property type="entry name" value="Trypsin"/>
    <property type="match status" value="1"/>
</dbReference>
<keyword evidence="4" id="KW-0378">Hydrolase</keyword>
<dbReference type="SMART" id="SM00020">
    <property type="entry name" value="Tryp_SPc"/>
    <property type="match status" value="1"/>
</dbReference>
<evidence type="ECO:0000313" key="7">
    <source>
        <dbReference type="Ensembl" id="ENSCINP00000035333.1"/>
    </source>
</evidence>
<feature type="chain" id="PRO_5003577631" description="Peptidase S1 domain-containing protein" evidence="5">
    <location>
        <begin position="21"/>
        <end position="283"/>
    </location>
</feature>
<dbReference type="InterPro" id="IPR043504">
    <property type="entry name" value="Peptidase_S1_PA_chymotrypsin"/>
</dbReference>
<dbReference type="SUPFAM" id="SSF50494">
    <property type="entry name" value="Trypsin-like serine proteases"/>
    <property type="match status" value="1"/>
</dbReference>
<evidence type="ECO:0000256" key="4">
    <source>
        <dbReference type="RuleBase" id="RU363034"/>
    </source>
</evidence>
<dbReference type="InterPro" id="IPR001254">
    <property type="entry name" value="Trypsin_dom"/>
</dbReference>
<dbReference type="InterPro" id="IPR009003">
    <property type="entry name" value="Peptidase_S1_PA"/>
</dbReference>
<dbReference type="Ensembl" id="ENSCINT00000032729.1">
    <property type="protein sequence ID" value="ENSCINP00000035333.1"/>
    <property type="gene ID" value="ENSCING00000018117.1"/>
</dbReference>
<feature type="domain" description="Peptidase S1" evidence="6">
    <location>
        <begin position="38"/>
        <end position="271"/>
    </location>
</feature>
<dbReference type="PROSITE" id="PS00134">
    <property type="entry name" value="TRYPSIN_HIS"/>
    <property type="match status" value="1"/>
</dbReference>
<evidence type="ECO:0000256" key="5">
    <source>
        <dbReference type="SAM" id="SignalP"/>
    </source>
</evidence>
<name>H2Y099_CIOIN</name>
<dbReference type="PROSITE" id="PS00135">
    <property type="entry name" value="TRYPSIN_SER"/>
    <property type="match status" value="1"/>
</dbReference>
<accession>H2Y099</accession>
<reference evidence="8" key="1">
    <citation type="journal article" date="2002" name="Science">
        <title>The draft genome of Ciona intestinalis: insights into chordate and vertebrate origins.</title>
        <authorList>
            <person name="Dehal P."/>
            <person name="Satou Y."/>
            <person name="Campbell R.K."/>
            <person name="Chapman J."/>
            <person name="Degnan B."/>
            <person name="De Tomaso A."/>
            <person name="Davidson B."/>
            <person name="Di Gregorio A."/>
            <person name="Gelpke M."/>
            <person name="Goodstein D.M."/>
            <person name="Harafuji N."/>
            <person name="Hastings K.E."/>
            <person name="Ho I."/>
            <person name="Hotta K."/>
            <person name="Huang W."/>
            <person name="Kawashima T."/>
            <person name="Lemaire P."/>
            <person name="Martinez D."/>
            <person name="Meinertzhagen I.A."/>
            <person name="Necula S."/>
            <person name="Nonaka M."/>
            <person name="Putnam N."/>
            <person name="Rash S."/>
            <person name="Saiga H."/>
            <person name="Satake M."/>
            <person name="Terry A."/>
            <person name="Yamada L."/>
            <person name="Wang H.G."/>
            <person name="Awazu S."/>
            <person name="Azumi K."/>
            <person name="Boore J."/>
            <person name="Branno M."/>
            <person name="Chin-Bow S."/>
            <person name="DeSantis R."/>
            <person name="Doyle S."/>
            <person name="Francino P."/>
            <person name="Keys D.N."/>
            <person name="Haga S."/>
            <person name="Hayashi H."/>
            <person name="Hino K."/>
            <person name="Imai K.S."/>
            <person name="Inaba K."/>
            <person name="Kano S."/>
            <person name="Kobayashi K."/>
            <person name="Kobayashi M."/>
            <person name="Lee B.I."/>
            <person name="Makabe K.W."/>
            <person name="Manohar C."/>
            <person name="Matassi G."/>
            <person name="Medina M."/>
            <person name="Mochizuki Y."/>
            <person name="Mount S."/>
            <person name="Morishita T."/>
            <person name="Miura S."/>
            <person name="Nakayama A."/>
            <person name="Nishizaka S."/>
            <person name="Nomoto H."/>
            <person name="Ohta F."/>
            <person name="Oishi K."/>
            <person name="Rigoutsos I."/>
            <person name="Sano M."/>
            <person name="Sasaki A."/>
            <person name="Sasakura Y."/>
            <person name="Shoguchi E."/>
            <person name="Shin-i T."/>
            <person name="Spagnuolo A."/>
            <person name="Stainier D."/>
            <person name="Suzuki M.M."/>
            <person name="Tassy O."/>
            <person name="Takatori N."/>
            <person name="Tokuoka M."/>
            <person name="Yagi K."/>
            <person name="Yoshizaki F."/>
            <person name="Wada S."/>
            <person name="Zhang C."/>
            <person name="Hyatt P.D."/>
            <person name="Larimer F."/>
            <person name="Detter C."/>
            <person name="Doggett N."/>
            <person name="Glavina T."/>
            <person name="Hawkins T."/>
            <person name="Richardson P."/>
            <person name="Lucas S."/>
            <person name="Kohara Y."/>
            <person name="Levine M."/>
            <person name="Satoh N."/>
            <person name="Rokhsar D.S."/>
        </authorList>
    </citation>
    <scope>NUCLEOTIDE SEQUENCE [LARGE SCALE GENOMIC DNA]</scope>
</reference>
<dbReference type="PROSITE" id="PS50240">
    <property type="entry name" value="TRYPSIN_DOM"/>
    <property type="match status" value="1"/>
</dbReference>
<evidence type="ECO:0000259" key="6">
    <source>
        <dbReference type="PROSITE" id="PS50240"/>
    </source>
</evidence>
<dbReference type="GO" id="GO:0006508">
    <property type="term" value="P:proteolysis"/>
    <property type="evidence" value="ECO:0000318"/>
    <property type="project" value="GO_Central"/>
</dbReference>
<evidence type="ECO:0000256" key="3">
    <source>
        <dbReference type="ARBA" id="ARBA00023157"/>
    </source>
</evidence>
<dbReference type="HOGENOM" id="CLU_006842_0_4_1"/>
<dbReference type="CDD" id="cd00190">
    <property type="entry name" value="Tryp_SPc"/>
    <property type="match status" value="1"/>
</dbReference>
<dbReference type="FunFam" id="2.40.10.10:FF:000111">
    <property type="entry name" value="Blast:Serine protease nudel"/>
    <property type="match status" value="1"/>
</dbReference>
<reference evidence="7" key="2">
    <citation type="journal article" date="2008" name="Genome Biol.">
        <title>Improved genome assembly and evidence-based global gene model set for the chordate Ciona intestinalis: new insight into intron and operon populations.</title>
        <authorList>
            <person name="Satou Y."/>
            <person name="Mineta K."/>
            <person name="Ogasawara M."/>
            <person name="Sasakura Y."/>
            <person name="Shoguchi E."/>
            <person name="Ueno K."/>
            <person name="Yamada L."/>
            <person name="Matsumoto J."/>
            <person name="Wasserscheid J."/>
            <person name="Dewar K."/>
            <person name="Wiley G.B."/>
            <person name="Macmil S.L."/>
            <person name="Roe B.A."/>
            <person name="Zeller R.W."/>
            <person name="Hastings K.E."/>
            <person name="Lemaire P."/>
            <person name="Lindquist E."/>
            <person name="Endo T."/>
            <person name="Hotta K."/>
            <person name="Inaba K."/>
        </authorList>
    </citation>
    <scope>NUCLEOTIDE SEQUENCE [LARGE SCALE GENOMIC DNA]</scope>
    <source>
        <strain evidence="7">wild type</strain>
    </source>
</reference>
<dbReference type="GeneTree" id="ENSGT00940000162823"/>
<dbReference type="PRINTS" id="PR00722">
    <property type="entry name" value="CHYMOTRYPSIN"/>
</dbReference>
<dbReference type="Gene3D" id="2.40.10.10">
    <property type="entry name" value="Trypsin-like serine proteases"/>
    <property type="match status" value="1"/>
</dbReference>
<dbReference type="Proteomes" id="UP000008144">
    <property type="component" value="Chromosome 11"/>
</dbReference>
<keyword evidence="1 4" id="KW-0645">Protease</keyword>
<keyword evidence="2 4" id="KW-0720">Serine protease</keyword>
<dbReference type="InterPro" id="IPR018114">
    <property type="entry name" value="TRYPSIN_HIS"/>
</dbReference>
<sequence>MKVQTYLSLILFMCINLSQSSIPKSGEYLTKINSNSKIVGGAISKLGKWPWQGLLVYTPTNQFFCGCSLISERYVLTAAHCTAGLTQFYVIFGVFDQKNLDAGSQSYSLLWKIEHSGYVPKTFENDIALLKTRKPILYTVTIKAIALPSQGINVPTGTVCWITGWGKTSESATSSPSVLHEAQVPVISQSQCRSWYSPSTIYDVQFCAGYEMGSVDTCQGDSGGPLVCATSSSTYVLQGITSFGNGCARPEKPGVYTRVSEFVDWIFANTDIVGKSNLLNYVI</sequence>
<organism evidence="7 8">
    <name type="scientific">Ciona intestinalis</name>
    <name type="common">Transparent sea squirt</name>
    <name type="synonym">Ascidia intestinalis</name>
    <dbReference type="NCBI Taxonomy" id="7719"/>
    <lineage>
        <taxon>Eukaryota</taxon>
        <taxon>Metazoa</taxon>
        <taxon>Chordata</taxon>
        <taxon>Tunicata</taxon>
        <taxon>Ascidiacea</taxon>
        <taxon>Phlebobranchia</taxon>
        <taxon>Cionidae</taxon>
        <taxon>Ciona</taxon>
    </lineage>
</organism>
<dbReference type="PANTHER" id="PTHR24252">
    <property type="entry name" value="ACROSIN-RELATED"/>
    <property type="match status" value="1"/>
</dbReference>
<dbReference type="InParanoid" id="H2Y099"/>